<dbReference type="InterPro" id="IPR036770">
    <property type="entry name" value="Ankyrin_rpt-contain_sf"/>
</dbReference>
<dbReference type="SUPFAM" id="SSF48403">
    <property type="entry name" value="Ankyrin repeat"/>
    <property type="match status" value="1"/>
</dbReference>
<name>A0A2P6NMZ8_9EUKA</name>
<dbReference type="AlphaFoldDB" id="A0A2P6NMZ8"/>
<evidence type="ECO:0000313" key="1">
    <source>
        <dbReference type="EMBL" id="PRP85331.1"/>
    </source>
</evidence>
<dbReference type="SUPFAM" id="SSF81383">
    <property type="entry name" value="F-box domain"/>
    <property type="match status" value="1"/>
</dbReference>
<sequence>MTGRREEEWKTLTVRVNRKTKEVGGRRVTGHNISFEVPGLLRMNRGAPSDDGAPIIIEDHKLLGIAEAGFLSSLSTASSKRDHSDRHRPVSCGMEWLFTNVPLSNQQHTSQMIRSTREKDRRAMLAVLPAELWSHIFQFVERGDRVAWLRVNRTANDLALKVMDFSDIDILTWSARRGYLRMVERLLLNPTVKTKGDAIHRAAQRGLLAIVDTLLLDGRCDPSHYNDAALRSAVVLRLLEDSRVNPEANANEALITSTARENVLIFRELLLHPKVDPRARDDHVMTQCCQKGLHQHLVYLLRHPTIDPNSPLQNGLPPMCLVAAAGHAESIRIFLRHPHIDVSTTGKICIDIATRKGFTEVEYLWERLHELMENQVVKVLKGDPRIHTSLWRRLKNKTKYNTNKSVEV</sequence>
<evidence type="ECO:0000313" key="2">
    <source>
        <dbReference type="Proteomes" id="UP000241769"/>
    </source>
</evidence>
<proteinExistence type="predicted"/>
<comment type="caution">
    <text evidence="1">The sequence shown here is derived from an EMBL/GenBank/DDBJ whole genome shotgun (WGS) entry which is preliminary data.</text>
</comment>
<protein>
    <submittedName>
        <fullName evidence="1">Ankyrin repeat domain-containing protein 44</fullName>
    </submittedName>
</protein>
<dbReference type="Gene3D" id="1.25.40.20">
    <property type="entry name" value="Ankyrin repeat-containing domain"/>
    <property type="match status" value="1"/>
</dbReference>
<gene>
    <name evidence="1" type="ORF">PROFUN_06933</name>
</gene>
<reference evidence="1 2" key="1">
    <citation type="journal article" date="2018" name="Genome Biol. Evol.">
        <title>Multiple Roots of Fruiting Body Formation in Amoebozoa.</title>
        <authorList>
            <person name="Hillmann F."/>
            <person name="Forbes G."/>
            <person name="Novohradska S."/>
            <person name="Ferling I."/>
            <person name="Riege K."/>
            <person name="Groth M."/>
            <person name="Westermann M."/>
            <person name="Marz M."/>
            <person name="Spaller T."/>
            <person name="Winckler T."/>
            <person name="Schaap P."/>
            <person name="Glockner G."/>
        </authorList>
    </citation>
    <scope>NUCLEOTIDE SEQUENCE [LARGE SCALE GENOMIC DNA]</scope>
    <source>
        <strain evidence="1 2">Jena</strain>
    </source>
</reference>
<dbReference type="InParanoid" id="A0A2P6NMZ8"/>
<dbReference type="InterPro" id="IPR036047">
    <property type="entry name" value="F-box-like_dom_sf"/>
</dbReference>
<organism evidence="1 2">
    <name type="scientific">Planoprotostelium fungivorum</name>
    <dbReference type="NCBI Taxonomy" id="1890364"/>
    <lineage>
        <taxon>Eukaryota</taxon>
        <taxon>Amoebozoa</taxon>
        <taxon>Evosea</taxon>
        <taxon>Variosea</taxon>
        <taxon>Cavosteliida</taxon>
        <taxon>Cavosteliaceae</taxon>
        <taxon>Planoprotostelium</taxon>
    </lineage>
</organism>
<dbReference type="EMBL" id="MDYQ01000047">
    <property type="protein sequence ID" value="PRP85331.1"/>
    <property type="molecule type" value="Genomic_DNA"/>
</dbReference>
<dbReference type="Proteomes" id="UP000241769">
    <property type="component" value="Unassembled WGS sequence"/>
</dbReference>
<keyword evidence="2" id="KW-1185">Reference proteome</keyword>
<accession>A0A2P6NMZ8</accession>